<dbReference type="EMBL" id="JAEMHL010000003">
    <property type="protein sequence ID" value="MBJ6749920.1"/>
    <property type="molecule type" value="Genomic_DNA"/>
</dbReference>
<accession>A0ABS0YC88</accession>
<gene>
    <name evidence="1" type="ORF">JFN91_06810</name>
</gene>
<evidence type="ECO:0000313" key="2">
    <source>
        <dbReference type="Proteomes" id="UP000614714"/>
    </source>
</evidence>
<dbReference type="Proteomes" id="UP000614714">
    <property type="component" value="Unassembled WGS sequence"/>
</dbReference>
<keyword evidence="2" id="KW-1185">Reference proteome</keyword>
<name>A0ABS0YC88_9BACT</name>
<comment type="caution">
    <text evidence="1">The sequence shown here is derived from an EMBL/GenBank/DDBJ whole genome shotgun (WGS) entry which is preliminary data.</text>
</comment>
<dbReference type="RefSeq" id="WP_199388465.1">
    <property type="nucleotide sequence ID" value="NZ_JAEMHL010000003.1"/>
</dbReference>
<reference evidence="1 2" key="1">
    <citation type="submission" date="2020-12" db="EMBL/GenBank/DDBJ databases">
        <title>Geomonas sp. Red421, isolated from paddy soil.</title>
        <authorList>
            <person name="Xu Z."/>
            <person name="Zhang Z."/>
            <person name="Masuda Y."/>
            <person name="Itoh H."/>
            <person name="Senoo K."/>
        </authorList>
    </citation>
    <scope>NUCLEOTIDE SEQUENCE [LARGE SCALE GENOMIC DNA]</scope>
    <source>
        <strain evidence="1 2">Red421</strain>
    </source>
</reference>
<evidence type="ECO:0000313" key="1">
    <source>
        <dbReference type="EMBL" id="MBJ6749920.1"/>
    </source>
</evidence>
<proteinExistence type="predicted"/>
<sequence>MTTRRLNHRLHPDLVNRLEQLRDAQKLSMTDLLSNAVDALEREIYLPETLLERVEKLENLVGSIIKKLEVLDDKIPSAEKIKYFFQVMEKQLVAHDEAEQARFERQAGSRNFY</sequence>
<organism evidence="1 2">
    <name type="scientific">Geomonas anaerohicana</name>
    <dbReference type="NCBI Taxonomy" id="2798583"/>
    <lineage>
        <taxon>Bacteria</taxon>
        <taxon>Pseudomonadati</taxon>
        <taxon>Thermodesulfobacteriota</taxon>
        <taxon>Desulfuromonadia</taxon>
        <taxon>Geobacterales</taxon>
        <taxon>Geobacteraceae</taxon>
        <taxon>Geomonas</taxon>
    </lineage>
</organism>
<protein>
    <submittedName>
        <fullName evidence="1">Uncharacterized protein</fullName>
    </submittedName>
</protein>